<dbReference type="GO" id="GO:0016757">
    <property type="term" value="F:glycosyltransferase activity"/>
    <property type="evidence" value="ECO:0007669"/>
    <property type="project" value="UniProtKB-KW"/>
</dbReference>
<reference evidence="5 6" key="1">
    <citation type="journal article" date="2016" name="Nat. Commun.">
        <title>Thousands of microbial genomes shed light on interconnected biogeochemical processes in an aquifer system.</title>
        <authorList>
            <person name="Anantharaman K."/>
            <person name="Brown C.T."/>
            <person name="Hug L.A."/>
            <person name="Sharon I."/>
            <person name="Castelle C.J."/>
            <person name="Probst A.J."/>
            <person name="Thomas B.C."/>
            <person name="Singh A."/>
            <person name="Wilkins M.J."/>
            <person name="Karaoz U."/>
            <person name="Brodie E.L."/>
            <person name="Williams K.H."/>
            <person name="Hubbard S.S."/>
            <person name="Banfield J.F."/>
        </authorList>
    </citation>
    <scope>NUCLEOTIDE SEQUENCE [LARGE SCALE GENOMIC DNA]</scope>
</reference>
<dbReference type="InterPro" id="IPR029044">
    <property type="entry name" value="Nucleotide-diphossugar_trans"/>
</dbReference>
<protein>
    <recommendedName>
        <fullName evidence="4">Glycosyltransferase 2-like domain-containing protein</fullName>
    </recommendedName>
</protein>
<name>A0A1F7VEG3_9BACT</name>
<evidence type="ECO:0000256" key="3">
    <source>
        <dbReference type="ARBA" id="ARBA00022679"/>
    </source>
</evidence>
<dbReference type="PANTHER" id="PTHR43179:SF12">
    <property type="entry name" value="GALACTOFURANOSYLTRANSFERASE GLFT2"/>
    <property type="match status" value="1"/>
</dbReference>
<evidence type="ECO:0000259" key="4">
    <source>
        <dbReference type="Pfam" id="PF00535"/>
    </source>
</evidence>
<comment type="caution">
    <text evidence="5">The sequence shown here is derived from an EMBL/GenBank/DDBJ whole genome shotgun (WGS) entry which is preliminary data.</text>
</comment>
<comment type="similarity">
    <text evidence="1">Belongs to the glycosyltransferase 2 family.</text>
</comment>
<dbReference type="InterPro" id="IPR001173">
    <property type="entry name" value="Glyco_trans_2-like"/>
</dbReference>
<evidence type="ECO:0000256" key="1">
    <source>
        <dbReference type="ARBA" id="ARBA00006739"/>
    </source>
</evidence>
<evidence type="ECO:0000313" key="6">
    <source>
        <dbReference type="Proteomes" id="UP000176678"/>
    </source>
</evidence>
<accession>A0A1F7VEG3</accession>
<dbReference type="Proteomes" id="UP000176678">
    <property type="component" value="Unassembled WGS sequence"/>
</dbReference>
<dbReference type="Gene3D" id="3.90.550.10">
    <property type="entry name" value="Spore Coat Polysaccharide Biosynthesis Protein SpsA, Chain A"/>
    <property type="match status" value="1"/>
</dbReference>
<keyword evidence="3" id="KW-0808">Transferase</keyword>
<proteinExistence type="inferred from homology"/>
<dbReference type="STRING" id="1802410.A3H75_02625"/>
<organism evidence="5 6">
    <name type="scientific">Candidatus Uhrbacteria bacterium RIFCSPLOWO2_02_FULL_51_9</name>
    <dbReference type="NCBI Taxonomy" id="1802410"/>
    <lineage>
        <taxon>Bacteria</taxon>
        <taxon>Candidatus Uhriibacteriota</taxon>
    </lineage>
</organism>
<feature type="domain" description="Glycosyltransferase 2-like" evidence="4">
    <location>
        <begin position="4"/>
        <end position="136"/>
    </location>
</feature>
<keyword evidence="2" id="KW-0328">Glycosyltransferase</keyword>
<evidence type="ECO:0000256" key="2">
    <source>
        <dbReference type="ARBA" id="ARBA00022676"/>
    </source>
</evidence>
<dbReference type="AlphaFoldDB" id="A0A1F7VEG3"/>
<dbReference type="Pfam" id="PF00535">
    <property type="entry name" value="Glycos_transf_2"/>
    <property type="match status" value="1"/>
</dbReference>
<sequence>MKLSIQLVTWNGARYIPHLFASLRHATIADATLHVLDNASTDDTRAILEKELSTFAIPHTFDAAMTNEGFVGGHNRLFAGYSRDDELVLLLNQDMMVEPDCFLRLVAFMENHPRAAACSPRLMRWDTTRVDGKTDTVDTLGLRVYRSGRVMDWMSGITWSEELAQTLAHGTTVYPGGERSIEVFGVSGAMPCFRVAALRGLPVSDDLIFDPHFFSYKEDVDLAWRLRLAGWKTFAVPGAVAYHDRTAASPRTVTDRSAAEQWNNKSELVQKYSYRNHWFVVLKNTPWHATVVWFELKKALYLLFRAPRVLRFCFQSRKLFRRMIQERRLLTRARRVHKVELRRWMT</sequence>
<evidence type="ECO:0000313" key="5">
    <source>
        <dbReference type="EMBL" id="OGL88508.1"/>
    </source>
</evidence>
<dbReference type="EMBL" id="MGES01000043">
    <property type="protein sequence ID" value="OGL88508.1"/>
    <property type="molecule type" value="Genomic_DNA"/>
</dbReference>
<dbReference type="SUPFAM" id="SSF53448">
    <property type="entry name" value="Nucleotide-diphospho-sugar transferases"/>
    <property type="match status" value="1"/>
</dbReference>
<gene>
    <name evidence="5" type="ORF">A3H75_02625</name>
</gene>
<dbReference type="PANTHER" id="PTHR43179">
    <property type="entry name" value="RHAMNOSYLTRANSFERASE WBBL"/>
    <property type="match status" value="1"/>
</dbReference>